<dbReference type="InParanoid" id="A0A059C8B3"/>
<dbReference type="EMBL" id="KK198757">
    <property type="protein sequence ID" value="KCW74444.1"/>
    <property type="molecule type" value="Genomic_DNA"/>
</dbReference>
<protein>
    <submittedName>
        <fullName evidence="1">Uncharacterized protein</fullName>
    </submittedName>
</protein>
<evidence type="ECO:0000313" key="1">
    <source>
        <dbReference type="EMBL" id="KCW74444.1"/>
    </source>
</evidence>
<accession>A0A059C8B3</accession>
<name>A0A059C8B3_EUCGR</name>
<dbReference type="AlphaFoldDB" id="A0A059C8B3"/>
<organism evidence="1">
    <name type="scientific">Eucalyptus grandis</name>
    <name type="common">Flooded gum</name>
    <dbReference type="NCBI Taxonomy" id="71139"/>
    <lineage>
        <taxon>Eukaryota</taxon>
        <taxon>Viridiplantae</taxon>
        <taxon>Streptophyta</taxon>
        <taxon>Embryophyta</taxon>
        <taxon>Tracheophyta</taxon>
        <taxon>Spermatophyta</taxon>
        <taxon>Magnoliopsida</taxon>
        <taxon>eudicotyledons</taxon>
        <taxon>Gunneridae</taxon>
        <taxon>Pentapetalae</taxon>
        <taxon>rosids</taxon>
        <taxon>malvids</taxon>
        <taxon>Myrtales</taxon>
        <taxon>Myrtaceae</taxon>
        <taxon>Myrtoideae</taxon>
        <taxon>Eucalypteae</taxon>
        <taxon>Eucalyptus</taxon>
    </lineage>
</organism>
<reference evidence="1" key="1">
    <citation type="submission" date="2013-07" db="EMBL/GenBank/DDBJ databases">
        <title>The genome of Eucalyptus grandis.</title>
        <authorList>
            <person name="Schmutz J."/>
            <person name="Hayes R."/>
            <person name="Myburg A."/>
            <person name="Tuskan G."/>
            <person name="Grattapaglia D."/>
            <person name="Rokhsar D.S."/>
        </authorList>
    </citation>
    <scope>NUCLEOTIDE SEQUENCE</scope>
    <source>
        <tissue evidence="1">Leaf extractions</tissue>
    </source>
</reference>
<proteinExistence type="predicted"/>
<dbReference type="Gramene" id="KCW74444">
    <property type="protein sequence ID" value="KCW74444"/>
    <property type="gene ID" value="EUGRSUZ_E03145"/>
</dbReference>
<sequence>MQTRVKEKNIFQPNRSLKREKQEEGAITTPKIHTHLPLIIKQPKKQSNLAIKANAAKAQLEIFIAVRFCTHFLQEHSKKCIEKLILWEVGSDYIGYHNAIRPGTSIKHMVCKGCSSNAMNSVAIGALNTIAEPSLATQDHQNTGRLSLFKSYSCKKNIVS</sequence>
<gene>
    <name evidence="1" type="ORF">EUGRSUZ_E03145</name>
</gene>